<dbReference type="InterPro" id="IPR012859">
    <property type="entry name" value="Pilin_N_archaeal"/>
</dbReference>
<keyword evidence="3" id="KW-0969">Cilium</keyword>
<keyword evidence="1" id="KW-0812">Transmembrane</keyword>
<feature type="transmembrane region" description="Helical" evidence="1">
    <location>
        <begin position="20"/>
        <end position="41"/>
    </location>
</feature>
<dbReference type="NCBIfam" id="TIGR02537">
    <property type="entry name" value="arch_flag_Nterm"/>
    <property type="match status" value="1"/>
</dbReference>
<feature type="domain" description="Archaeal Type IV pilin N-terminal" evidence="2">
    <location>
        <begin position="12"/>
        <end position="82"/>
    </location>
</feature>
<dbReference type="Proteomes" id="UP000199451">
    <property type="component" value="Unassembled WGS sequence"/>
</dbReference>
<keyword evidence="3" id="KW-0282">Flagellum</keyword>
<name>A0A1G9XC59_9EURY</name>
<dbReference type="EMBL" id="FNHL01000004">
    <property type="protein sequence ID" value="SDM94340.1"/>
    <property type="molecule type" value="Genomic_DNA"/>
</dbReference>
<keyword evidence="1" id="KW-0472">Membrane</keyword>
<evidence type="ECO:0000256" key="1">
    <source>
        <dbReference type="SAM" id="Phobius"/>
    </source>
</evidence>
<dbReference type="PANTHER" id="PTHR38138">
    <property type="entry name" value="VNG6441H"/>
    <property type="match status" value="1"/>
</dbReference>
<dbReference type="RefSeq" id="WP_089698626.1">
    <property type="nucleotide sequence ID" value="NZ_FNHL01000004.1"/>
</dbReference>
<evidence type="ECO:0000313" key="4">
    <source>
        <dbReference type="Proteomes" id="UP000199451"/>
    </source>
</evidence>
<protein>
    <submittedName>
        <fullName evidence="3">Flagellin N-terminal-like domain-containing protein</fullName>
    </submittedName>
</protein>
<dbReference type="AlphaFoldDB" id="A0A1G9XC59"/>
<dbReference type="PANTHER" id="PTHR38138:SF1">
    <property type="entry name" value="ARCHAEAL TYPE IV PILIN N-TERMINAL DOMAIN-CONTAINING PROTEIN"/>
    <property type="match status" value="1"/>
</dbReference>
<organism evidence="3 4">
    <name type="scientific">Halogranum gelatinilyticum</name>
    <dbReference type="NCBI Taxonomy" id="660521"/>
    <lineage>
        <taxon>Archaea</taxon>
        <taxon>Methanobacteriati</taxon>
        <taxon>Methanobacteriota</taxon>
        <taxon>Stenosarchaea group</taxon>
        <taxon>Halobacteria</taxon>
        <taxon>Halobacteriales</taxon>
        <taxon>Haloferacaceae</taxon>
    </lineage>
</organism>
<keyword evidence="3" id="KW-0966">Cell projection</keyword>
<keyword evidence="4" id="KW-1185">Reference proteome</keyword>
<sequence>MKFNNLFNTDDRAVSPVIGVILMVAITVILAAVIGTFVLGLGDSVSDTSPQASLSFDYTADAADSTIEVTHSGGDAIPESATLTLNSDVAALDTTDELGSELTVGDTRTVGIDAELETGDTLNVIVGDRIVASWTYQG</sequence>
<gene>
    <name evidence="3" type="ORF">SAMN04487949_2929</name>
</gene>
<keyword evidence="1" id="KW-1133">Transmembrane helix</keyword>
<reference evidence="4" key="1">
    <citation type="submission" date="2016-10" db="EMBL/GenBank/DDBJ databases">
        <authorList>
            <person name="Varghese N."/>
            <person name="Submissions S."/>
        </authorList>
    </citation>
    <scope>NUCLEOTIDE SEQUENCE [LARGE SCALE GENOMIC DNA]</scope>
    <source>
        <strain evidence="4">CGMCC 1.10119</strain>
    </source>
</reference>
<accession>A0A1G9XC59</accession>
<dbReference type="STRING" id="660521.SAMN04487949_2929"/>
<dbReference type="InterPro" id="IPR013373">
    <property type="entry name" value="Flagellin/pilin_N_arc"/>
</dbReference>
<dbReference type="Pfam" id="PF07790">
    <property type="entry name" value="Pilin_N"/>
    <property type="match status" value="1"/>
</dbReference>
<dbReference type="OrthoDB" id="118020at2157"/>
<evidence type="ECO:0000259" key="2">
    <source>
        <dbReference type="Pfam" id="PF07790"/>
    </source>
</evidence>
<proteinExistence type="predicted"/>
<evidence type="ECO:0000313" key="3">
    <source>
        <dbReference type="EMBL" id="SDM94340.1"/>
    </source>
</evidence>